<evidence type="ECO:0000256" key="3">
    <source>
        <dbReference type="ARBA" id="ARBA00034247"/>
    </source>
</evidence>
<dbReference type="InterPro" id="IPR000595">
    <property type="entry name" value="cNMP-bd_dom"/>
</dbReference>
<accession>A0A1V3NGS1</accession>
<comment type="caution">
    <text evidence="6">The sequence shown here is derived from an EMBL/GenBank/DDBJ whole genome shotgun (WGS) entry which is preliminary data.</text>
</comment>
<dbReference type="Proteomes" id="UP000189462">
    <property type="component" value="Unassembled WGS sequence"/>
</dbReference>
<dbReference type="EMBL" id="MVBK01000051">
    <property type="protein sequence ID" value="OOG24143.1"/>
    <property type="molecule type" value="Genomic_DNA"/>
</dbReference>
<comment type="cofactor">
    <cofactor evidence="1">
        <name>Mg(2+)</name>
        <dbReference type="ChEBI" id="CHEBI:18420"/>
    </cofactor>
</comment>
<name>A0A1V3NGS1_9GAMM</name>
<dbReference type="FunFam" id="3.30.70.270:FF:000001">
    <property type="entry name" value="Diguanylate cyclase domain protein"/>
    <property type="match status" value="1"/>
</dbReference>
<dbReference type="CDD" id="cd01949">
    <property type="entry name" value="GGDEF"/>
    <property type="match status" value="1"/>
</dbReference>
<organism evidence="6 7">
    <name type="scientific">Thioalkalivibrio denitrificans</name>
    <dbReference type="NCBI Taxonomy" id="108003"/>
    <lineage>
        <taxon>Bacteria</taxon>
        <taxon>Pseudomonadati</taxon>
        <taxon>Pseudomonadota</taxon>
        <taxon>Gammaproteobacteria</taxon>
        <taxon>Chromatiales</taxon>
        <taxon>Ectothiorhodospiraceae</taxon>
        <taxon>Thioalkalivibrio</taxon>
    </lineage>
</organism>
<dbReference type="InterPro" id="IPR043128">
    <property type="entry name" value="Rev_trsase/Diguanyl_cyclase"/>
</dbReference>
<dbReference type="InterPro" id="IPR000160">
    <property type="entry name" value="GGDEF_dom"/>
</dbReference>
<protein>
    <recommendedName>
        <fullName evidence="2">diguanylate cyclase</fullName>
        <ecNumber evidence="2">2.7.7.65</ecNumber>
    </recommendedName>
</protein>
<evidence type="ECO:0000259" key="4">
    <source>
        <dbReference type="PROSITE" id="PS50042"/>
    </source>
</evidence>
<gene>
    <name evidence="6" type="ORF">B1C78_09465</name>
</gene>
<dbReference type="Gene3D" id="3.30.70.270">
    <property type="match status" value="1"/>
</dbReference>
<dbReference type="CDD" id="cd00038">
    <property type="entry name" value="CAP_ED"/>
    <property type="match status" value="1"/>
</dbReference>
<evidence type="ECO:0000256" key="1">
    <source>
        <dbReference type="ARBA" id="ARBA00001946"/>
    </source>
</evidence>
<dbReference type="GO" id="GO:0052621">
    <property type="term" value="F:diguanylate cyclase activity"/>
    <property type="evidence" value="ECO:0007669"/>
    <property type="project" value="UniProtKB-EC"/>
</dbReference>
<evidence type="ECO:0000259" key="5">
    <source>
        <dbReference type="PROSITE" id="PS50887"/>
    </source>
</evidence>
<dbReference type="SMART" id="SM00267">
    <property type="entry name" value="GGDEF"/>
    <property type="match status" value="1"/>
</dbReference>
<dbReference type="STRING" id="108003.B1C78_09465"/>
<dbReference type="SUPFAM" id="SSF55073">
    <property type="entry name" value="Nucleotide cyclase"/>
    <property type="match status" value="1"/>
</dbReference>
<dbReference type="Gene3D" id="2.60.120.10">
    <property type="entry name" value="Jelly Rolls"/>
    <property type="match status" value="1"/>
</dbReference>
<feature type="domain" description="GGDEF" evidence="5">
    <location>
        <begin position="183"/>
        <end position="314"/>
    </location>
</feature>
<reference evidence="6 7" key="1">
    <citation type="submission" date="2017-02" db="EMBL/GenBank/DDBJ databases">
        <title>Genomic diversity within the haloalkaliphilic genus Thioalkalivibrio.</title>
        <authorList>
            <person name="Ahn A.-C."/>
            <person name="Meier-Kolthoff J."/>
            <person name="Overmars L."/>
            <person name="Richter M."/>
            <person name="Woyke T."/>
            <person name="Sorokin D.Y."/>
            <person name="Muyzer G."/>
        </authorList>
    </citation>
    <scope>NUCLEOTIDE SEQUENCE [LARGE SCALE GENOMIC DNA]</scope>
    <source>
        <strain evidence="6 7">ALJD</strain>
    </source>
</reference>
<evidence type="ECO:0000313" key="7">
    <source>
        <dbReference type="Proteomes" id="UP000189462"/>
    </source>
</evidence>
<dbReference type="NCBIfam" id="TIGR00254">
    <property type="entry name" value="GGDEF"/>
    <property type="match status" value="1"/>
</dbReference>
<evidence type="ECO:0000313" key="6">
    <source>
        <dbReference type="EMBL" id="OOG24143.1"/>
    </source>
</evidence>
<feature type="domain" description="Cyclic nucleotide-binding" evidence="4">
    <location>
        <begin position="14"/>
        <end position="113"/>
    </location>
</feature>
<dbReference type="EC" id="2.7.7.65" evidence="2"/>
<dbReference type="PROSITE" id="PS50887">
    <property type="entry name" value="GGDEF"/>
    <property type="match status" value="1"/>
</dbReference>
<proteinExistence type="predicted"/>
<dbReference type="Pfam" id="PF00027">
    <property type="entry name" value="cNMP_binding"/>
    <property type="match status" value="1"/>
</dbReference>
<dbReference type="SMART" id="SM00100">
    <property type="entry name" value="cNMP"/>
    <property type="match status" value="1"/>
</dbReference>
<dbReference type="PROSITE" id="PS50042">
    <property type="entry name" value="CNMP_BINDING_3"/>
    <property type="match status" value="1"/>
</dbReference>
<dbReference type="RefSeq" id="WP_077278905.1">
    <property type="nucleotide sequence ID" value="NZ_MVBK01000051.1"/>
</dbReference>
<dbReference type="PANTHER" id="PTHR45138">
    <property type="entry name" value="REGULATORY COMPONENTS OF SENSORY TRANSDUCTION SYSTEM"/>
    <property type="match status" value="1"/>
</dbReference>
<evidence type="ECO:0000256" key="2">
    <source>
        <dbReference type="ARBA" id="ARBA00012528"/>
    </source>
</evidence>
<dbReference type="InterPro" id="IPR018490">
    <property type="entry name" value="cNMP-bd_dom_sf"/>
</dbReference>
<dbReference type="SUPFAM" id="SSF51206">
    <property type="entry name" value="cAMP-binding domain-like"/>
    <property type="match status" value="1"/>
</dbReference>
<dbReference type="GO" id="GO:0043709">
    <property type="term" value="P:cell adhesion involved in single-species biofilm formation"/>
    <property type="evidence" value="ECO:0007669"/>
    <property type="project" value="TreeGrafter"/>
</dbReference>
<dbReference type="OrthoDB" id="9773156at2"/>
<dbReference type="GO" id="GO:0005886">
    <property type="term" value="C:plasma membrane"/>
    <property type="evidence" value="ECO:0007669"/>
    <property type="project" value="TreeGrafter"/>
</dbReference>
<comment type="catalytic activity">
    <reaction evidence="3">
        <text>2 GTP = 3',3'-c-di-GMP + 2 diphosphate</text>
        <dbReference type="Rhea" id="RHEA:24898"/>
        <dbReference type="ChEBI" id="CHEBI:33019"/>
        <dbReference type="ChEBI" id="CHEBI:37565"/>
        <dbReference type="ChEBI" id="CHEBI:58805"/>
        <dbReference type="EC" id="2.7.7.65"/>
    </reaction>
</comment>
<sequence>MAFPDLEGIRGLPLFHGVESDGLASLLAGASILDVEAGDTLLAPGKSNDCLYVVLKGHLALHGADEEGPSRTLGPGDLAGAASLIANAPVFSRVVAERTTQVLEIPRNTLWRMAYQEPVFTCNLLQYLARRLAGANSAMSTARALQERYRQHAQTDPLTALYNRRWMDERLTFEIARSELRGKPLCLMMIDIDHFKSYNDTHGHLAGDLVLQTVAGTIQKALRENDLAVRYGGEEMVVILPGADETETEGVAERLHQALAEVDYPAMDDGPLPRVTVSIGIAIRESGDDTANLIRRADSALYRAKAAGRNCTSM</sequence>
<dbReference type="InterPro" id="IPR029787">
    <property type="entry name" value="Nucleotide_cyclase"/>
</dbReference>
<dbReference type="InterPro" id="IPR014710">
    <property type="entry name" value="RmlC-like_jellyroll"/>
</dbReference>
<dbReference type="AlphaFoldDB" id="A0A1V3NGS1"/>
<dbReference type="Pfam" id="PF00990">
    <property type="entry name" value="GGDEF"/>
    <property type="match status" value="1"/>
</dbReference>
<dbReference type="PANTHER" id="PTHR45138:SF9">
    <property type="entry name" value="DIGUANYLATE CYCLASE DGCM-RELATED"/>
    <property type="match status" value="1"/>
</dbReference>
<dbReference type="InterPro" id="IPR050469">
    <property type="entry name" value="Diguanylate_Cyclase"/>
</dbReference>
<dbReference type="GO" id="GO:1902201">
    <property type="term" value="P:negative regulation of bacterial-type flagellum-dependent cell motility"/>
    <property type="evidence" value="ECO:0007669"/>
    <property type="project" value="TreeGrafter"/>
</dbReference>
<keyword evidence="7" id="KW-1185">Reference proteome</keyword>